<proteinExistence type="predicted"/>
<evidence type="ECO:0000313" key="1">
    <source>
        <dbReference type="EMBL" id="KAJ9105089.1"/>
    </source>
</evidence>
<comment type="caution">
    <text evidence="1">The sequence shown here is derived from an EMBL/GenBank/DDBJ whole genome shotgun (WGS) entry which is preliminary data.</text>
</comment>
<gene>
    <name evidence="1" type="ORF">QFC20_004375</name>
</gene>
<sequence>MAEMNDFADLFNNMDDLNTFDKDDFLSPPPNLSPAKHAAIASGSPPAAKNANFLVKLYMALQEDPPLTSIYWSADGKQLVVASPGLLEKEILPKYWKHNKFASFGRQLNIYGFSRVYPGHKFKDENGNIRDDASVWSHPTLHRESTLEEIMAIKRRAAPKLFRTRKLANGQVIQIRTGGAPVDAKLNTLRVEKQDRFGRQASSAPYHLTPYQHTPTFYHSSDARFAQDFSPLGSPQWAFGSYASPGIDPAHLPIGAGYPQQIAGHGNMGNRYVSDTVMSSLQASDDSDNPACIKMDTSHPISPIDIIQAIPDAQYASPPGNAWWLKGEGRTGIAQHEFHQALQTQGMPPLSWTTPSSPTGVFPFGERWNGSTPQAMHGQGVFRHNLGTHKDSFSTAPASPLHAPKHMHLQEQPNNSVGYPMTPQDIKVTPADFHFNPKPAPDAMSSSIDQAYLFSQLQHTVPFSAAAETSRPMYEHVDLAVPATADVYLGATENDHFAQDIWPVNIMNTMTARPLPVPTDSVEMVQTQDGSMTLPYATTYRFTAPSAPTYIL</sequence>
<dbReference type="Proteomes" id="UP001230649">
    <property type="component" value="Unassembled WGS sequence"/>
</dbReference>
<name>A0ACC2W1I5_9TREE</name>
<protein>
    <submittedName>
        <fullName evidence="1">Uncharacterized protein</fullName>
    </submittedName>
</protein>
<evidence type="ECO:0000313" key="2">
    <source>
        <dbReference type="Proteomes" id="UP001230649"/>
    </source>
</evidence>
<reference evidence="1" key="1">
    <citation type="submission" date="2023-04" db="EMBL/GenBank/DDBJ databases">
        <title>Draft Genome sequencing of Naganishia species isolated from polar environments using Oxford Nanopore Technology.</title>
        <authorList>
            <person name="Leo P."/>
            <person name="Venkateswaran K."/>
        </authorList>
    </citation>
    <scope>NUCLEOTIDE SEQUENCE</scope>
    <source>
        <strain evidence="1">MNA-CCFEE 5262</strain>
    </source>
</reference>
<accession>A0ACC2W1I5</accession>
<organism evidence="1 2">
    <name type="scientific">Naganishia adeliensis</name>
    <dbReference type="NCBI Taxonomy" id="92952"/>
    <lineage>
        <taxon>Eukaryota</taxon>
        <taxon>Fungi</taxon>
        <taxon>Dikarya</taxon>
        <taxon>Basidiomycota</taxon>
        <taxon>Agaricomycotina</taxon>
        <taxon>Tremellomycetes</taxon>
        <taxon>Filobasidiales</taxon>
        <taxon>Filobasidiaceae</taxon>
        <taxon>Naganishia</taxon>
    </lineage>
</organism>
<keyword evidence="2" id="KW-1185">Reference proteome</keyword>
<dbReference type="EMBL" id="JASBWS010000050">
    <property type="protein sequence ID" value="KAJ9105089.1"/>
    <property type="molecule type" value="Genomic_DNA"/>
</dbReference>